<dbReference type="Gene3D" id="1.10.10.60">
    <property type="entry name" value="Homeodomain-like"/>
    <property type="match status" value="1"/>
</dbReference>
<dbReference type="InterPro" id="IPR011006">
    <property type="entry name" value="CheY-like_superfamily"/>
</dbReference>
<dbReference type="SMART" id="SM00382">
    <property type="entry name" value="AAA"/>
    <property type="match status" value="1"/>
</dbReference>
<keyword evidence="5" id="KW-0804">Transcription</keyword>
<dbReference type="GO" id="GO:0005524">
    <property type="term" value="F:ATP binding"/>
    <property type="evidence" value="ECO:0007669"/>
    <property type="project" value="UniProtKB-KW"/>
</dbReference>
<dbReference type="GO" id="GO:0043565">
    <property type="term" value="F:sequence-specific DNA binding"/>
    <property type="evidence" value="ECO:0007669"/>
    <property type="project" value="InterPro"/>
</dbReference>
<keyword evidence="4" id="KW-0805">Transcription regulation</keyword>
<dbReference type="InterPro" id="IPR025662">
    <property type="entry name" value="Sigma_54_int_dom_ATP-bd_1"/>
</dbReference>
<keyword evidence="1" id="KW-0597">Phosphoprotein</keyword>
<gene>
    <name evidence="8" type="ORF">MNBD_BACTEROID01-1179</name>
</gene>
<dbReference type="GO" id="GO:0016829">
    <property type="term" value="F:lyase activity"/>
    <property type="evidence" value="ECO:0007669"/>
    <property type="project" value="UniProtKB-KW"/>
</dbReference>
<dbReference type="EMBL" id="UOEP01000138">
    <property type="protein sequence ID" value="VAW21214.1"/>
    <property type="molecule type" value="Genomic_DNA"/>
</dbReference>
<proteinExistence type="predicted"/>
<dbReference type="InterPro" id="IPR009057">
    <property type="entry name" value="Homeodomain-like_sf"/>
</dbReference>
<dbReference type="PANTHER" id="PTHR32071:SF113">
    <property type="entry name" value="ALGINATE BIOSYNTHESIS TRANSCRIPTIONAL REGULATORY PROTEIN ALGB"/>
    <property type="match status" value="1"/>
</dbReference>
<dbReference type="PROSITE" id="PS50110">
    <property type="entry name" value="RESPONSE_REGULATORY"/>
    <property type="match status" value="1"/>
</dbReference>
<dbReference type="PROSITE" id="PS50045">
    <property type="entry name" value="SIGMA54_INTERACT_4"/>
    <property type="match status" value="1"/>
</dbReference>
<dbReference type="Gene3D" id="3.40.50.300">
    <property type="entry name" value="P-loop containing nucleotide triphosphate hydrolases"/>
    <property type="match status" value="1"/>
</dbReference>
<dbReference type="InterPro" id="IPR003593">
    <property type="entry name" value="AAA+_ATPase"/>
</dbReference>
<evidence type="ECO:0000313" key="8">
    <source>
        <dbReference type="EMBL" id="VAW21214.1"/>
    </source>
</evidence>
<dbReference type="GO" id="GO:0000160">
    <property type="term" value="P:phosphorelay signal transduction system"/>
    <property type="evidence" value="ECO:0007669"/>
    <property type="project" value="InterPro"/>
</dbReference>
<dbReference type="Pfam" id="PF25601">
    <property type="entry name" value="AAA_lid_14"/>
    <property type="match status" value="1"/>
</dbReference>
<feature type="domain" description="Response regulatory" evidence="7">
    <location>
        <begin position="4"/>
        <end position="118"/>
    </location>
</feature>
<dbReference type="FunFam" id="3.40.50.2300:FF:000018">
    <property type="entry name" value="DNA-binding transcriptional regulator NtrC"/>
    <property type="match status" value="1"/>
</dbReference>
<dbReference type="Pfam" id="PF02954">
    <property type="entry name" value="HTH_8"/>
    <property type="match status" value="1"/>
</dbReference>
<dbReference type="CDD" id="cd00009">
    <property type="entry name" value="AAA"/>
    <property type="match status" value="1"/>
</dbReference>
<dbReference type="SUPFAM" id="SSF52540">
    <property type="entry name" value="P-loop containing nucleoside triphosphate hydrolases"/>
    <property type="match status" value="1"/>
</dbReference>
<dbReference type="Gene3D" id="3.40.50.2300">
    <property type="match status" value="1"/>
</dbReference>
<dbReference type="Gene3D" id="1.10.8.60">
    <property type="match status" value="1"/>
</dbReference>
<keyword evidence="3" id="KW-0067">ATP-binding</keyword>
<dbReference type="SUPFAM" id="SSF52172">
    <property type="entry name" value="CheY-like"/>
    <property type="match status" value="1"/>
</dbReference>
<dbReference type="PROSITE" id="PS00675">
    <property type="entry name" value="SIGMA54_INTERACT_1"/>
    <property type="match status" value="1"/>
</dbReference>
<dbReference type="Pfam" id="PF00158">
    <property type="entry name" value="Sigma54_activat"/>
    <property type="match status" value="1"/>
</dbReference>
<dbReference type="PRINTS" id="PR01590">
    <property type="entry name" value="HTHFIS"/>
</dbReference>
<organism evidence="8">
    <name type="scientific">hydrothermal vent metagenome</name>
    <dbReference type="NCBI Taxonomy" id="652676"/>
    <lineage>
        <taxon>unclassified sequences</taxon>
        <taxon>metagenomes</taxon>
        <taxon>ecological metagenomes</taxon>
    </lineage>
</organism>
<evidence type="ECO:0000256" key="1">
    <source>
        <dbReference type="ARBA" id="ARBA00022553"/>
    </source>
</evidence>
<dbReference type="InterPro" id="IPR002197">
    <property type="entry name" value="HTH_Fis"/>
</dbReference>
<dbReference type="InterPro" id="IPR027417">
    <property type="entry name" value="P-loop_NTPase"/>
</dbReference>
<dbReference type="GO" id="GO:0006355">
    <property type="term" value="P:regulation of DNA-templated transcription"/>
    <property type="evidence" value="ECO:0007669"/>
    <property type="project" value="InterPro"/>
</dbReference>
<dbReference type="PANTHER" id="PTHR32071">
    <property type="entry name" value="TRANSCRIPTIONAL REGULATORY PROTEIN"/>
    <property type="match status" value="1"/>
</dbReference>
<dbReference type="InterPro" id="IPR058031">
    <property type="entry name" value="AAA_lid_NorR"/>
</dbReference>
<evidence type="ECO:0000256" key="4">
    <source>
        <dbReference type="ARBA" id="ARBA00023015"/>
    </source>
</evidence>
<dbReference type="InterPro" id="IPR001789">
    <property type="entry name" value="Sig_transdc_resp-reg_receiver"/>
</dbReference>
<dbReference type="InterPro" id="IPR002078">
    <property type="entry name" value="Sigma_54_int"/>
</dbReference>
<keyword evidence="8" id="KW-0456">Lyase</keyword>
<evidence type="ECO:0000256" key="5">
    <source>
        <dbReference type="ARBA" id="ARBA00023163"/>
    </source>
</evidence>
<feature type="domain" description="Sigma-54 factor interaction" evidence="6">
    <location>
        <begin position="143"/>
        <end position="372"/>
    </location>
</feature>
<evidence type="ECO:0000256" key="3">
    <source>
        <dbReference type="ARBA" id="ARBA00022840"/>
    </source>
</evidence>
<dbReference type="SUPFAM" id="SSF46689">
    <property type="entry name" value="Homeodomain-like"/>
    <property type="match status" value="1"/>
</dbReference>
<dbReference type="FunFam" id="3.40.50.300:FF:000006">
    <property type="entry name" value="DNA-binding transcriptional regulator NtrC"/>
    <property type="match status" value="1"/>
</dbReference>
<evidence type="ECO:0000256" key="2">
    <source>
        <dbReference type="ARBA" id="ARBA00022741"/>
    </source>
</evidence>
<dbReference type="SMART" id="SM00448">
    <property type="entry name" value="REC"/>
    <property type="match status" value="1"/>
</dbReference>
<accession>A0A3B0ULU9</accession>
<dbReference type="Pfam" id="PF00072">
    <property type="entry name" value="Response_reg"/>
    <property type="match status" value="1"/>
</dbReference>
<keyword evidence="2" id="KW-0547">Nucleotide-binding</keyword>
<protein>
    <submittedName>
        <fullName evidence="8">Formate hydrogenlyase transcriptional activator</fullName>
    </submittedName>
</protein>
<evidence type="ECO:0000259" key="7">
    <source>
        <dbReference type="PROSITE" id="PS50110"/>
    </source>
</evidence>
<reference evidence="8" key="1">
    <citation type="submission" date="2018-06" db="EMBL/GenBank/DDBJ databases">
        <authorList>
            <person name="Zhirakovskaya E."/>
        </authorList>
    </citation>
    <scope>NUCLEOTIDE SEQUENCE</scope>
</reference>
<evidence type="ECO:0000259" key="6">
    <source>
        <dbReference type="PROSITE" id="PS50045"/>
    </source>
</evidence>
<dbReference type="AlphaFoldDB" id="A0A3B0ULU9"/>
<name>A0A3B0ULU9_9ZZZZ</name>
<sequence length="454" mass="51708">MDEKILIVDDEQQIRAILKHLLADEGYLVRTADNGYKAIQIVNEFRPDLVLMDQKMPGINGIDTTVKIKEQYPGQTIIILTAHGAVSFAVDAIKKGAYDYLEKPFDNDKLLILIRRALQHCKMSSELSRLRNSINDKYSFKNIIGQSRLMNQVIEQVKCVCETDATVLLLGESGVGKEVIANAIHYNSKRKDKPMIAINCGAIPTHLIESELFGHEKGAFTDAKEAKPGKFEQVNGGTLFLDEISELPLNDQVKLLRILEERKITRVGGKKVIPVDFRLISATNQDMEKRVKQGKFRLDLFYRLNIFSITIPPLRERKDDIPLLAEHFMYKYNRQLGLNVKTISQKAIECLSNFNWPGNIRDLENAIQSAGILSQGDSIREEHLPLRIRGYGSLGHSTEIKGSLDEKVKKFNSQVEKEIILDALRSCNYNRTKTAEYLKISRKTLFNKMRQYNI</sequence>